<accession>A0A2P2JN91</accession>
<dbReference type="EMBL" id="GGEC01014464">
    <property type="protein sequence ID" value="MBW94947.1"/>
    <property type="molecule type" value="Transcribed_RNA"/>
</dbReference>
<feature type="transmembrane region" description="Helical" evidence="1">
    <location>
        <begin position="17"/>
        <end position="39"/>
    </location>
</feature>
<evidence type="ECO:0000256" key="1">
    <source>
        <dbReference type="SAM" id="Phobius"/>
    </source>
</evidence>
<organism evidence="2">
    <name type="scientific">Rhizophora mucronata</name>
    <name type="common">Asiatic mangrove</name>
    <dbReference type="NCBI Taxonomy" id="61149"/>
    <lineage>
        <taxon>Eukaryota</taxon>
        <taxon>Viridiplantae</taxon>
        <taxon>Streptophyta</taxon>
        <taxon>Embryophyta</taxon>
        <taxon>Tracheophyta</taxon>
        <taxon>Spermatophyta</taxon>
        <taxon>Magnoliopsida</taxon>
        <taxon>eudicotyledons</taxon>
        <taxon>Gunneridae</taxon>
        <taxon>Pentapetalae</taxon>
        <taxon>rosids</taxon>
        <taxon>fabids</taxon>
        <taxon>Malpighiales</taxon>
        <taxon>Rhizophoraceae</taxon>
        <taxon>Rhizophora</taxon>
    </lineage>
</organism>
<dbReference type="AlphaFoldDB" id="A0A2P2JN91"/>
<protein>
    <submittedName>
        <fullName evidence="2">Uncharacterized protein</fullName>
    </submittedName>
</protein>
<reference evidence="2" key="1">
    <citation type="submission" date="2018-02" db="EMBL/GenBank/DDBJ databases">
        <title>Rhizophora mucronata_Transcriptome.</title>
        <authorList>
            <person name="Meera S.P."/>
            <person name="Sreeshan A."/>
            <person name="Augustine A."/>
        </authorList>
    </citation>
    <scope>NUCLEOTIDE SEQUENCE</scope>
    <source>
        <tissue evidence="2">Leaf</tissue>
    </source>
</reference>
<proteinExistence type="predicted"/>
<keyword evidence="1" id="KW-0812">Transmembrane</keyword>
<keyword evidence="1" id="KW-1133">Transmembrane helix</keyword>
<name>A0A2P2JN91_RHIMU</name>
<evidence type="ECO:0000313" key="2">
    <source>
        <dbReference type="EMBL" id="MBW94947.1"/>
    </source>
</evidence>
<keyword evidence="1" id="KW-0472">Membrane</keyword>
<sequence length="42" mass="4959">MKSCWMWLPNAMDIMHMIWYISALNWNASMLSFFLSCACPRG</sequence>